<feature type="transmembrane region" description="Helical" evidence="1">
    <location>
        <begin position="6"/>
        <end position="27"/>
    </location>
</feature>
<dbReference type="AlphaFoldDB" id="A0A2S7T080"/>
<organism evidence="2 3">
    <name type="scientific">Flavipsychrobacter stenotrophus</name>
    <dbReference type="NCBI Taxonomy" id="2077091"/>
    <lineage>
        <taxon>Bacteria</taxon>
        <taxon>Pseudomonadati</taxon>
        <taxon>Bacteroidota</taxon>
        <taxon>Chitinophagia</taxon>
        <taxon>Chitinophagales</taxon>
        <taxon>Chitinophagaceae</taxon>
        <taxon>Flavipsychrobacter</taxon>
    </lineage>
</organism>
<keyword evidence="1" id="KW-0812">Transmembrane</keyword>
<keyword evidence="1" id="KW-1133">Transmembrane helix</keyword>
<proteinExistence type="predicted"/>
<evidence type="ECO:0000256" key="1">
    <source>
        <dbReference type="SAM" id="Phobius"/>
    </source>
</evidence>
<sequence length="130" mass="14955">MKQIVITFLLAYYGIGAILFPMGDLSFMRDLPQMYQQCAQEDPDINLCDFVVEHLLNIHDGDEAEEHDKPHQAVYNHIPVQTLITFYAKAKSPIIIVKEFIIKQKYSIFKTTSFRPGYLSGVFRPPAFTI</sequence>
<reference evidence="2 3" key="1">
    <citation type="submission" date="2018-01" db="EMBL/GenBank/DDBJ databases">
        <title>A novel member of the phylum Bacteroidetes isolated from glacier ice.</title>
        <authorList>
            <person name="Liu Q."/>
            <person name="Xin Y.-H."/>
        </authorList>
    </citation>
    <scope>NUCLEOTIDE SEQUENCE [LARGE SCALE GENOMIC DNA]</scope>
    <source>
        <strain evidence="2 3">RB1R16</strain>
    </source>
</reference>
<dbReference type="EMBL" id="PPSL01000001">
    <property type="protein sequence ID" value="PQJ12281.1"/>
    <property type="molecule type" value="Genomic_DNA"/>
</dbReference>
<name>A0A2S7T080_9BACT</name>
<dbReference type="RefSeq" id="WP_105037165.1">
    <property type="nucleotide sequence ID" value="NZ_PPSL01000001.1"/>
</dbReference>
<accession>A0A2S7T080</accession>
<dbReference type="Proteomes" id="UP000239872">
    <property type="component" value="Unassembled WGS sequence"/>
</dbReference>
<keyword evidence="3" id="KW-1185">Reference proteome</keyword>
<evidence type="ECO:0000313" key="2">
    <source>
        <dbReference type="EMBL" id="PQJ12281.1"/>
    </source>
</evidence>
<keyword evidence="1" id="KW-0472">Membrane</keyword>
<protein>
    <submittedName>
        <fullName evidence="2">Uncharacterized protein</fullName>
    </submittedName>
</protein>
<dbReference type="OrthoDB" id="775229at2"/>
<evidence type="ECO:0000313" key="3">
    <source>
        <dbReference type="Proteomes" id="UP000239872"/>
    </source>
</evidence>
<comment type="caution">
    <text evidence="2">The sequence shown here is derived from an EMBL/GenBank/DDBJ whole genome shotgun (WGS) entry which is preliminary data.</text>
</comment>
<gene>
    <name evidence="2" type="ORF">CJD36_000545</name>
</gene>